<reference key="1">
    <citation type="submission" date="2009-08" db="EMBL/GenBank/DDBJ databases">
        <title>The genome sequence of Methanothermobacter marburgensis.</title>
        <authorList>
            <person name="Kaster A."/>
            <person name="Seedorf H."/>
            <person name="Goenrich M."/>
            <person name="Wiezer A."/>
            <person name="Liesegang H."/>
            <person name="Thauer R."/>
            <person name="Gottschalk G."/>
        </authorList>
    </citation>
    <scope>NUCLEOTIDE SEQUENCE</scope>
    <source>
        <strain>Marburg</strain>
    </source>
</reference>
<dbReference type="Proteomes" id="UP000000345">
    <property type="component" value="Chromosome"/>
</dbReference>
<dbReference type="STRING" id="79929.MTBMA_c11920"/>
<name>D9PX34_METTM</name>
<dbReference type="InterPro" id="IPR007325">
    <property type="entry name" value="KFase/CYL"/>
</dbReference>
<dbReference type="HOGENOM" id="CLU_030671_3_1_2"/>
<dbReference type="GO" id="GO:0019441">
    <property type="term" value="P:L-tryptophan catabolic process to kynurenine"/>
    <property type="evidence" value="ECO:0007669"/>
    <property type="project" value="InterPro"/>
</dbReference>
<accession>D9PX34</accession>
<dbReference type="PANTHER" id="PTHR31118">
    <property type="entry name" value="CYCLASE-LIKE PROTEIN 2"/>
    <property type="match status" value="1"/>
</dbReference>
<dbReference type="Gene3D" id="3.50.30.50">
    <property type="entry name" value="Putative cyclase"/>
    <property type="match status" value="1"/>
</dbReference>
<dbReference type="SUPFAM" id="SSF102198">
    <property type="entry name" value="Putative cyclase"/>
    <property type="match status" value="1"/>
</dbReference>
<dbReference type="GO" id="GO:0004061">
    <property type="term" value="F:arylformamidase activity"/>
    <property type="evidence" value="ECO:0007669"/>
    <property type="project" value="InterPro"/>
</dbReference>
<evidence type="ECO:0000313" key="2">
    <source>
        <dbReference type="Proteomes" id="UP000000345"/>
    </source>
</evidence>
<dbReference type="EMBL" id="CP001710">
    <property type="protein sequence ID" value="ADL58782.1"/>
    <property type="molecule type" value="Genomic_DNA"/>
</dbReference>
<dbReference type="KEGG" id="mmg:MTBMA_c11920"/>
<keyword evidence="2" id="KW-1185">Reference proteome</keyword>
<organism evidence="1 2">
    <name type="scientific">Methanothermobacter marburgensis (strain ATCC BAA-927 / DSM 2133 / JCM 14651 / NBRC 100331 / OCM 82 / Marburg)</name>
    <name type="common">Methanobacterium thermoautotrophicum</name>
    <dbReference type="NCBI Taxonomy" id="79929"/>
    <lineage>
        <taxon>Archaea</taxon>
        <taxon>Methanobacteriati</taxon>
        <taxon>Methanobacteriota</taxon>
        <taxon>Methanomada group</taxon>
        <taxon>Methanobacteria</taxon>
        <taxon>Methanobacteriales</taxon>
        <taxon>Methanobacteriaceae</taxon>
        <taxon>Methanothermobacter</taxon>
    </lineage>
</organism>
<sequence length="177" mass="19578">MPVFPGDPPVRIRILEDMDYINSEIETGLHAGTHIDAPAHLNCCGETVDRIGLERLTGQGFLISSKTVKIPDGDIAVLRTRWDSKWGLEEYFKDYRGIPMGLAEKLVDHGVKGVCTDGPSVDMPGETAVHRLLLENGIWIVENIKNTGLVPERFRIFVVPLNVMAEASPVRVFAVTD</sequence>
<evidence type="ECO:0000313" key="1">
    <source>
        <dbReference type="EMBL" id="ADL58782.1"/>
    </source>
</evidence>
<dbReference type="AlphaFoldDB" id="D9PX34"/>
<dbReference type="PATRIC" id="fig|79929.8.peg.1158"/>
<dbReference type="PaxDb" id="79929-MTBMA_c11920"/>
<dbReference type="Pfam" id="PF04199">
    <property type="entry name" value="Cyclase"/>
    <property type="match status" value="2"/>
</dbReference>
<dbReference type="InterPro" id="IPR037175">
    <property type="entry name" value="KFase_sf"/>
</dbReference>
<dbReference type="PANTHER" id="PTHR31118:SF32">
    <property type="entry name" value="KYNURENINE FORMAMIDASE"/>
    <property type="match status" value="1"/>
</dbReference>
<proteinExistence type="predicted"/>
<gene>
    <name evidence="1" type="ordered locus">MTBMA_c11920</name>
</gene>
<reference evidence="1 2" key="2">
    <citation type="journal article" date="2010" name="J. Bacteriol.">
        <title>Complete genome sequence of Methanothermobacter marburgensis, a methanoarchaeon model organism.</title>
        <authorList>
            <person name="Liesegang H."/>
            <person name="Kaster A.K."/>
            <person name="Wiezer A."/>
            <person name="Goenrich M."/>
            <person name="Wollherr A."/>
            <person name="Seedorf H."/>
            <person name="Gottschalk G."/>
            <person name="Thauer R.K."/>
        </authorList>
    </citation>
    <scope>NUCLEOTIDE SEQUENCE [LARGE SCALE GENOMIC DNA]</scope>
    <source>
        <strain evidence="2">ATCC BAA-927 / DSM 2133 / JCM 14651 / NBRC 100331 / OCM 82 / Marburg</strain>
    </source>
</reference>
<protein>
    <submittedName>
        <fullName evidence="1">Cyclase related protein</fullName>
    </submittedName>
</protein>